<dbReference type="RefSeq" id="WP_211848279.1">
    <property type="nucleotide sequence ID" value="NZ_JAAEDL010000022.1"/>
</dbReference>
<dbReference type="AlphaFoldDB" id="A0A9X9XGA7"/>
<protein>
    <submittedName>
        <fullName evidence="1">Uncharacterized protein</fullName>
    </submittedName>
</protein>
<dbReference type="Proteomes" id="UP001138709">
    <property type="component" value="Unassembled WGS sequence"/>
</dbReference>
<comment type="caution">
    <text evidence="1">The sequence shown here is derived from an EMBL/GenBank/DDBJ whole genome shotgun (WGS) entry which is preliminary data.</text>
</comment>
<evidence type="ECO:0000313" key="1">
    <source>
        <dbReference type="EMBL" id="MBR0682743.1"/>
    </source>
</evidence>
<reference evidence="1" key="1">
    <citation type="submission" date="2020-01" db="EMBL/GenBank/DDBJ databases">
        <authorList>
            <person name="Rat A."/>
        </authorList>
    </citation>
    <scope>NUCLEOTIDE SEQUENCE</scope>
    <source>
        <strain evidence="1">LMG 31228</strain>
    </source>
</reference>
<name>A0A9X9XGA7_9PROT</name>
<reference evidence="1" key="2">
    <citation type="journal article" date="2021" name="Syst. Appl. Microbiol.">
        <title>Roseomonas hellenica sp. nov., isolated from roots of wild-growing Alkanna tinctoria.</title>
        <authorList>
            <person name="Rat A."/>
            <person name="Naranjo H.D."/>
            <person name="Lebbe L."/>
            <person name="Cnockaert M."/>
            <person name="Krigas N."/>
            <person name="Grigoriadou K."/>
            <person name="Maloupa E."/>
            <person name="Willems A."/>
        </authorList>
    </citation>
    <scope>NUCLEOTIDE SEQUENCE</scope>
    <source>
        <strain evidence="1">LMG 31228</strain>
    </source>
</reference>
<accession>A0A9X9XGA7</accession>
<keyword evidence="2" id="KW-1185">Reference proteome</keyword>
<evidence type="ECO:0000313" key="2">
    <source>
        <dbReference type="Proteomes" id="UP001138709"/>
    </source>
</evidence>
<sequence>MSKRRQGQTNFALGELSPRLAGRSDIALYRNGAARLLNRHPLAQGGTSTRPGTRWITSTLPTPAAIPAHARLHPFVFNPSQRYVCLLVEGAMWAFDAVSGAFANGVVGAPWTGSMVPDMGWVQAGNTSILLHPIMFPKRILRTGAASWVLTDMPVEVPPFSRLLDAAITMTISASGAAGTGGAIGFSSGVMTANWLGKQVLYRGKRMQITAIFTPADAAFTWLEDATGLSTEHTTDWRHEAWLPEFGYPSTGEFIDGRLVLAASTAEPNAVWASRAGAYFSWETGANDGDAIVEPVGGAQVSLVRHLVAQERLQVLTDRAVWQLRGADNGPITPTTVAYRRLNQIGASEAQPVVYDGATIFADTPGRNLYEVLYDGATERTDVSPVSLIAEHLIKQPVRLEHAPARAAQPEPLVLMPNADGTMTVFHSVRSERISAFFEWVTDGAWLDVCSVGEDVFALVSRGSSGIALEELVWDAAPLDCARRLTSAGKTRVWGGMGHLAGRTVSVVSRGHDLGDYVVDGNGVVTMGPDRPEVDEVEIGLRFLQIIRPMPIDFDLEEGPVRGLKKRLIRCFVQVVNSGPFRVQGRRVLLDFVGDDFDSPPPGGSGIIEVRLRGVDEEAVFDIEVDRPHRVTLLSLTREVSVGG</sequence>
<proteinExistence type="predicted"/>
<dbReference type="EMBL" id="JAAEDL010000022">
    <property type="protein sequence ID" value="MBR0682743.1"/>
    <property type="molecule type" value="Genomic_DNA"/>
</dbReference>
<organism evidence="1 2">
    <name type="scientific">Neoroseomonas eburnea</name>
    <dbReference type="NCBI Taxonomy" id="1346889"/>
    <lineage>
        <taxon>Bacteria</taxon>
        <taxon>Pseudomonadati</taxon>
        <taxon>Pseudomonadota</taxon>
        <taxon>Alphaproteobacteria</taxon>
        <taxon>Acetobacterales</taxon>
        <taxon>Acetobacteraceae</taxon>
        <taxon>Neoroseomonas</taxon>
    </lineage>
</organism>
<gene>
    <name evidence="1" type="ORF">GXW74_19785</name>
</gene>